<name>A0ABX4CV36_9FLAO</name>
<evidence type="ECO:0000313" key="1">
    <source>
        <dbReference type="EMBL" id="OXB08281.1"/>
    </source>
</evidence>
<dbReference type="Pfam" id="PF09697">
    <property type="entry name" value="Porph_ging"/>
    <property type="match status" value="1"/>
</dbReference>
<dbReference type="EMBL" id="MUHD01000017">
    <property type="protein sequence ID" value="OXB08281.1"/>
    <property type="molecule type" value="Genomic_DNA"/>
</dbReference>
<comment type="caution">
    <text evidence="1">The sequence shown here is derived from an EMBL/GenBank/DDBJ whole genome shotgun (WGS) entry which is preliminary data.</text>
</comment>
<evidence type="ECO:0008006" key="3">
    <source>
        <dbReference type="Google" id="ProtNLM"/>
    </source>
</evidence>
<accession>A0ABX4CV36</accession>
<dbReference type="Proteomes" id="UP000198381">
    <property type="component" value="Unassembled WGS sequence"/>
</dbReference>
<organism evidence="1 2">
    <name type="scientific">Flavobacterium plurextorum</name>
    <dbReference type="NCBI Taxonomy" id="1114867"/>
    <lineage>
        <taxon>Bacteria</taxon>
        <taxon>Pseudomonadati</taxon>
        <taxon>Bacteroidota</taxon>
        <taxon>Flavobacteriia</taxon>
        <taxon>Flavobacteriales</taxon>
        <taxon>Flavobacteriaceae</taxon>
        <taxon>Flavobacterium</taxon>
    </lineage>
</organism>
<evidence type="ECO:0000313" key="2">
    <source>
        <dbReference type="Proteomes" id="UP000198381"/>
    </source>
</evidence>
<reference evidence="1 2" key="1">
    <citation type="submission" date="2016-11" db="EMBL/GenBank/DDBJ databases">
        <title>Whole genomes of Flavobacteriaceae.</title>
        <authorList>
            <person name="Stine C."/>
            <person name="Li C."/>
            <person name="Tadesse D."/>
        </authorList>
    </citation>
    <scope>NUCLEOTIDE SEQUENCE [LARGE SCALE GENOMIC DNA]</scope>
    <source>
        <strain evidence="1 2">CCUG 60112</strain>
    </source>
</reference>
<sequence>MNRNILFFLFIALQANSQTIKATYTEKILKTIGKESRAISNEIKPKTFTYSYADKKSITELIPSQKSSIDTSHVEIGGRKLETYNQIDLPTIDITFKNQNNKSIRKEYTISNKDFSAEEKLTDYEWTFADETAVINGYTCKKATTTKSLAPITAWYAEEIPVNDGPGLYWGLPGLILKVELGEYTVVTVDKIVISNENIEIKEPEMKTRPVSIRQMYKDIKTYLDSISPLAKYK</sequence>
<keyword evidence="2" id="KW-1185">Reference proteome</keyword>
<proteinExistence type="predicted"/>
<gene>
    <name evidence="1" type="ORF">B0A81_10345</name>
</gene>
<protein>
    <recommendedName>
        <fullName evidence="3">GLPGLI family protein</fullName>
    </recommendedName>
</protein>
<dbReference type="InterPro" id="IPR005901">
    <property type="entry name" value="GLPGLI"/>
</dbReference>
<dbReference type="RefSeq" id="WP_089057965.1">
    <property type="nucleotide sequence ID" value="NZ_MUHD01000017.1"/>
</dbReference>
<dbReference type="NCBIfam" id="TIGR01200">
    <property type="entry name" value="GLPGLI"/>
    <property type="match status" value="1"/>
</dbReference>